<name>A0A8S5U1U9_9CAUD</name>
<sequence length="107" mass="12148">MKNISELSDLMVELLESCPDFKLNPRGIEIINEIADYAEQTDLFKANKERGEIFGGQTAKNIFCYMLDRVVNAPTVLHRNSSVILIMPFVRKRLNEETTGGNDNVEN</sequence>
<reference evidence="1" key="1">
    <citation type="journal article" date="2021" name="Proc. Natl. Acad. Sci. U.S.A.">
        <title>A Catalog of Tens of Thousands of Viruses from Human Metagenomes Reveals Hidden Associations with Chronic Diseases.</title>
        <authorList>
            <person name="Tisza M.J."/>
            <person name="Buck C.B."/>
        </authorList>
    </citation>
    <scope>NUCLEOTIDE SEQUENCE</scope>
    <source>
        <strain evidence="1">CtdHi7</strain>
    </source>
</reference>
<protein>
    <submittedName>
        <fullName evidence="1">Uncharacterized protein</fullName>
    </submittedName>
</protein>
<dbReference type="EMBL" id="BK015985">
    <property type="protein sequence ID" value="DAF88432.1"/>
    <property type="molecule type" value="Genomic_DNA"/>
</dbReference>
<proteinExistence type="predicted"/>
<organism evidence="1">
    <name type="scientific">Siphoviridae sp. ctdHi7</name>
    <dbReference type="NCBI Taxonomy" id="2825577"/>
    <lineage>
        <taxon>Viruses</taxon>
        <taxon>Duplodnaviria</taxon>
        <taxon>Heunggongvirae</taxon>
        <taxon>Uroviricota</taxon>
        <taxon>Caudoviricetes</taxon>
    </lineage>
</organism>
<evidence type="ECO:0000313" key="1">
    <source>
        <dbReference type="EMBL" id="DAF88432.1"/>
    </source>
</evidence>
<accession>A0A8S5U1U9</accession>